<sequence>MDSLTSAKWLLIKGLLALLLLCVGLQTARAELKCANENIESVINIGINTPRIVVTKSTPIGTVIHRQTVSFTARCSLKSIAGSPENVFFKREDLRTLLGNGLSLYITYRGDRGNTVKSIDTKITVTNRNAFWGLPSSHWQQIPLEVEFEIVKEQHAGDIVVAPASLTIFTIDSQMRGGDRAPFFMKGANKIDYRTQTCEILSPQPFIISLGTVSSAGSSGFGTATGTTSATKDFSLNLACDVAASGTFKIMIQLDGTLVSGFENTGVLALNKKSISASGAGIQVLHGGTETPVSFATPWQIGKFPMVKSAISIPFSVRYYQTEHNVRPGEANGTMTYTISYL</sequence>
<keyword evidence="7" id="KW-1185">Reference proteome</keyword>
<keyword evidence="3" id="KW-0732">Signal</keyword>
<reference evidence="6 7" key="1">
    <citation type="submission" date="2014-10" db="EMBL/GenBank/DDBJ databases">
        <title>Genome sequence of Erwinia typographi M043b.</title>
        <authorList>
            <person name="Chan K.-G."/>
            <person name="Tan W.-S."/>
        </authorList>
    </citation>
    <scope>NUCLEOTIDE SEQUENCE [LARGE SCALE GENOMIC DNA]</scope>
    <source>
        <strain evidence="6 7">M043b</strain>
    </source>
</reference>
<dbReference type="GO" id="GO:0043709">
    <property type="term" value="P:cell adhesion involved in single-species biofilm formation"/>
    <property type="evidence" value="ECO:0007669"/>
    <property type="project" value="TreeGrafter"/>
</dbReference>
<dbReference type="PANTHER" id="PTHR33420">
    <property type="entry name" value="FIMBRIAL SUBUNIT ELFA-RELATED"/>
    <property type="match status" value="1"/>
</dbReference>
<dbReference type="AlphaFoldDB" id="A0A0A4AB10"/>
<dbReference type="eggNOG" id="COG3539">
    <property type="taxonomic scope" value="Bacteria"/>
</dbReference>
<dbReference type="InterPro" id="IPR036937">
    <property type="entry name" value="Adhesion_dom_fimbrial_sf"/>
</dbReference>
<dbReference type="SUPFAM" id="SSF49401">
    <property type="entry name" value="Bacterial adhesins"/>
    <property type="match status" value="1"/>
</dbReference>
<dbReference type="Gene3D" id="2.60.40.1090">
    <property type="entry name" value="Fimbrial-type adhesion domain"/>
    <property type="match status" value="1"/>
</dbReference>
<feature type="domain" description="Fimbrial-type adhesion" evidence="5">
    <location>
        <begin position="193"/>
        <end position="341"/>
    </location>
</feature>
<evidence type="ECO:0000259" key="5">
    <source>
        <dbReference type="Pfam" id="PF00419"/>
    </source>
</evidence>
<evidence type="ECO:0000256" key="1">
    <source>
        <dbReference type="ARBA" id="ARBA00004561"/>
    </source>
</evidence>
<dbReference type="STRING" id="371042.NG99_04915"/>
<comment type="caution">
    <text evidence="6">The sequence shown here is derived from an EMBL/GenBank/DDBJ whole genome shotgun (WGS) entry which is preliminary data.</text>
</comment>
<dbReference type="OrthoDB" id="6580839at2"/>
<evidence type="ECO:0000256" key="2">
    <source>
        <dbReference type="ARBA" id="ARBA00006671"/>
    </source>
</evidence>
<dbReference type="Proteomes" id="UP000030351">
    <property type="component" value="Unassembled WGS sequence"/>
</dbReference>
<evidence type="ECO:0000256" key="4">
    <source>
        <dbReference type="ARBA" id="ARBA00023263"/>
    </source>
</evidence>
<dbReference type="InterPro" id="IPR050263">
    <property type="entry name" value="Bact_Fimbrial_Adh_Pro"/>
</dbReference>
<protein>
    <recommendedName>
        <fullName evidence="5">Fimbrial-type adhesion domain-containing protein</fullName>
    </recommendedName>
</protein>
<keyword evidence="4" id="KW-0281">Fimbrium</keyword>
<proteinExistence type="inferred from homology"/>
<organism evidence="6 7">
    <name type="scientific">Erwinia typographi</name>
    <dbReference type="NCBI Taxonomy" id="371042"/>
    <lineage>
        <taxon>Bacteria</taxon>
        <taxon>Pseudomonadati</taxon>
        <taxon>Pseudomonadota</taxon>
        <taxon>Gammaproteobacteria</taxon>
        <taxon>Enterobacterales</taxon>
        <taxon>Erwiniaceae</taxon>
        <taxon>Erwinia</taxon>
    </lineage>
</organism>
<dbReference type="PANTHER" id="PTHR33420:SF3">
    <property type="entry name" value="FIMBRIAL SUBUNIT ELFA"/>
    <property type="match status" value="1"/>
</dbReference>
<accession>A0A0A4AB10</accession>
<dbReference type="GO" id="GO:0009289">
    <property type="term" value="C:pilus"/>
    <property type="evidence" value="ECO:0007669"/>
    <property type="project" value="UniProtKB-SubCell"/>
</dbReference>
<evidence type="ECO:0000313" key="6">
    <source>
        <dbReference type="EMBL" id="KGT94988.1"/>
    </source>
</evidence>
<evidence type="ECO:0000256" key="3">
    <source>
        <dbReference type="ARBA" id="ARBA00022729"/>
    </source>
</evidence>
<comment type="subcellular location">
    <subcellularLocation>
        <location evidence="1">Fimbrium</location>
    </subcellularLocation>
</comment>
<comment type="similarity">
    <text evidence="2">Belongs to the fimbrial protein family.</text>
</comment>
<dbReference type="EMBL" id="JRUQ01000019">
    <property type="protein sequence ID" value="KGT94988.1"/>
    <property type="molecule type" value="Genomic_DNA"/>
</dbReference>
<gene>
    <name evidence="6" type="ORF">NG99_04915</name>
</gene>
<dbReference type="InterPro" id="IPR008966">
    <property type="entry name" value="Adhesion_dom_sf"/>
</dbReference>
<dbReference type="Pfam" id="PF00419">
    <property type="entry name" value="Fimbrial"/>
    <property type="match status" value="1"/>
</dbReference>
<dbReference type="InterPro" id="IPR000259">
    <property type="entry name" value="Adhesion_dom_fimbrial"/>
</dbReference>
<name>A0A0A4AB10_9GAMM</name>
<evidence type="ECO:0000313" key="7">
    <source>
        <dbReference type="Proteomes" id="UP000030351"/>
    </source>
</evidence>